<organism evidence="4 5">
    <name type="scientific">Streptomyces lavendulae subsp. lavendulae</name>
    <dbReference type="NCBI Taxonomy" id="58340"/>
    <lineage>
        <taxon>Bacteria</taxon>
        <taxon>Bacillati</taxon>
        <taxon>Actinomycetota</taxon>
        <taxon>Actinomycetes</taxon>
        <taxon>Kitasatosporales</taxon>
        <taxon>Streptomycetaceae</taxon>
        <taxon>Streptomyces</taxon>
    </lineage>
</organism>
<proteinExistence type="predicted"/>
<keyword evidence="2" id="KW-0732">Signal</keyword>
<name>A0A2K8PQ77_STRLA</name>
<dbReference type="SUPFAM" id="SSF55166">
    <property type="entry name" value="Hedgehog/DD-peptidase"/>
    <property type="match status" value="1"/>
</dbReference>
<dbReference type="InterPro" id="IPR039561">
    <property type="entry name" value="Peptidase_M15C"/>
</dbReference>
<dbReference type="GeneID" id="49388093"/>
<evidence type="ECO:0000313" key="5">
    <source>
        <dbReference type="Proteomes" id="UP000231791"/>
    </source>
</evidence>
<dbReference type="RefSeq" id="WP_030230330.1">
    <property type="nucleotide sequence ID" value="NZ_CP024985.1"/>
</dbReference>
<feature type="compositionally biased region" description="Basic and acidic residues" evidence="1">
    <location>
        <begin position="181"/>
        <end position="194"/>
    </location>
</feature>
<gene>
    <name evidence="4" type="ORF">SLAV_35610</name>
</gene>
<dbReference type="EMBL" id="CP024985">
    <property type="protein sequence ID" value="ATZ28891.1"/>
    <property type="molecule type" value="Genomic_DNA"/>
</dbReference>
<evidence type="ECO:0000313" key="4">
    <source>
        <dbReference type="EMBL" id="ATZ28891.1"/>
    </source>
</evidence>
<feature type="signal peptide" evidence="2">
    <location>
        <begin position="1"/>
        <end position="22"/>
    </location>
</feature>
<dbReference type="Proteomes" id="UP000231791">
    <property type="component" value="Chromosome"/>
</dbReference>
<dbReference type="KEGG" id="slx:SLAV_35610"/>
<dbReference type="GO" id="GO:0008233">
    <property type="term" value="F:peptidase activity"/>
    <property type="evidence" value="ECO:0007669"/>
    <property type="project" value="InterPro"/>
</dbReference>
<dbReference type="AlphaFoldDB" id="A0A2K8PQ77"/>
<dbReference type="InterPro" id="IPR009045">
    <property type="entry name" value="Zn_M74/Hedgehog-like"/>
</dbReference>
<feature type="domain" description="Peptidase M15C" evidence="3">
    <location>
        <begin position="146"/>
        <end position="223"/>
    </location>
</feature>
<feature type="region of interest" description="Disordered" evidence="1">
    <location>
        <begin position="171"/>
        <end position="194"/>
    </location>
</feature>
<protein>
    <recommendedName>
        <fullName evidence="3">Peptidase M15C domain-containing protein</fullName>
    </recommendedName>
</protein>
<dbReference type="Gene3D" id="3.30.1380.10">
    <property type="match status" value="1"/>
</dbReference>
<sequence>MRYRFAAVALTVALCGTTPSCGVPEAAAPGLRAVPDDPVAALSAGVSAVPAGKLGASYRPGCPVTPDRLRLVRMNHWGFDGKVHRGELIVHRDAVGPLLRVFARAFEDRFPIRRMRVTAEYGGSDERAMAADNTSAFNCRRVTGDPARLSRHAWGDAVDINPVENPYVDRYGTSHPPNGRPHLDRDRAGPGVIRPDDAVTRAFEAVGWSWGARWSEPDYQHFSANGD</sequence>
<dbReference type="Pfam" id="PF13539">
    <property type="entry name" value="Peptidase_M15_4"/>
    <property type="match status" value="1"/>
</dbReference>
<feature type="chain" id="PRO_5043489874" description="Peptidase M15C domain-containing protein" evidence="2">
    <location>
        <begin position="23"/>
        <end position="227"/>
    </location>
</feature>
<accession>A0A2K8PQ77</accession>
<evidence type="ECO:0000256" key="2">
    <source>
        <dbReference type="SAM" id="SignalP"/>
    </source>
</evidence>
<keyword evidence="5" id="KW-1185">Reference proteome</keyword>
<evidence type="ECO:0000259" key="3">
    <source>
        <dbReference type="Pfam" id="PF13539"/>
    </source>
</evidence>
<reference evidence="4 5" key="1">
    <citation type="submission" date="2017-11" db="EMBL/GenBank/DDBJ databases">
        <title>Complete genome sequence of Streptomyces lavendulae subsp. lavendulae CCM 3239 (formerly 'Streptomyces aureofaciens CCM 3239'), the producer of the angucycline-type antibiotic auricin.</title>
        <authorList>
            <person name="Busche T."/>
            <person name="Novakova R."/>
            <person name="Al'Dilaimi A."/>
            <person name="Homerova D."/>
            <person name="Feckova L."/>
            <person name="Rezuchova B."/>
            <person name="Mingyar E."/>
            <person name="Csolleiova D."/>
            <person name="Bekeova C."/>
            <person name="Winkler A."/>
            <person name="Sevcikova B."/>
            <person name="Kalinowski J."/>
            <person name="Kormanec J."/>
            <person name="Ruckert C."/>
        </authorList>
    </citation>
    <scope>NUCLEOTIDE SEQUENCE [LARGE SCALE GENOMIC DNA]</scope>
    <source>
        <strain evidence="4 5">CCM 3239</strain>
    </source>
</reference>
<evidence type="ECO:0000256" key="1">
    <source>
        <dbReference type="SAM" id="MobiDB-lite"/>
    </source>
</evidence>